<dbReference type="PROSITE" id="PS00662">
    <property type="entry name" value="T2SP_E"/>
    <property type="match status" value="1"/>
</dbReference>
<reference evidence="6" key="1">
    <citation type="journal article" date="2019" name="Int. J. Syst. Evol. Microbiol.">
        <title>The Global Catalogue of Microorganisms (GCM) 10K type strain sequencing project: providing services to taxonomists for standard genome sequencing and annotation.</title>
        <authorList>
            <consortium name="The Broad Institute Genomics Platform"/>
            <consortium name="The Broad Institute Genome Sequencing Center for Infectious Disease"/>
            <person name="Wu L."/>
            <person name="Ma J."/>
        </authorList>
    </citation>
    <scope>NUCLEOTIDE SEQUENCE [LARGE SCALE GENOMIC DNA]</scope>
    <source>
        <strain evidence="6">JCM 19134</strain>
    </source>
</reference>
<dbReference type="Gene3D" id="3.30.300.160">
    <property type="entry name" value="Type II secretion system, protein E, N-terminal domain"/>
    <property type="match status" value="1"/>
</dbReference>
<dbReference type="InterPro" id="IPR037257">
    <property type="entry name" value="T2SS_E_N_sf"/>
</dbReference>
<comment type="caution">
    <text evidence="5">The sequence shown here is derived from an EMBL/GenBank/DDBJ whole genome shotgun (WGS) entry which is preliminary data.</text>
</comment>
<keyword evidence="3" id="KW-0067">ATP-binding</keyword>
<dbReference type="Gene3D" id="3.30.450.90">
    <property type="match status" value="1"/>
</dbReference>
<dbReference type="PANTHER" id="PTHR30258:SF13">
    <property type="entry name" value="SECRETION PATHWAY ATPASE-RELATED"/>
    <property type="match status" value="1"/>
</dbReference>
<dbReference type="SUPFAM" id="SSF52540">
    <property type="entry name" value="P-loop containing nucleoside triphosphate hydrolases"/>
    <property type="match status" value="1"/>
</dbReference>
<dbReference type="Pfam" id="PF00437">
    <property type="entry name" value="T2SSE"/>
    <property type="match status" value="1"/>
</dbReference>
<dbReference type="FunFam" id="3.40.50.300:FF:000398">
    <property type="entry name" value="Type IV pilus assembly ATPase PilB"/>
    <property type="match status" value="1"/>
</dbReference>
<dbReference type="EMBL" id="BAABLX010000012">
    <property type="protein sequence ID" value="GAA4941274.1"/>
    <property type="molecule type" value="Genomic_DNA"/>
</dbReference>
<sequence>MADRRIELRTCLDDLVADGRLDQGDANLLAGSPRTREQALMHPLAFIASQDLDDQANPGRKLSHENLAQWLAEKADLPLFHIDPLKIEVAKVTSVMSYGFAKRHDILCVGVDADMVTIATGQPFTEEWIPQLEHVSRRKVHKVVANPADIARYMVEFYSLSNSISGAKGLSGGSSVTNFEQLLELGSAKDPEANDQHIVNIVDWLLQYAFDQRASDIHIEPRRLQGKVRFRIDGILHQVYELPAAINTAVVSRLKVLSRMNVAEKRKPQDGRIKTKRSDGSEVELRLSTLPTAFGEKLVMRIFDPEVLLRSFSDLGLVGDDLALWQKMTRNPHGIILVTGPTGSGKTTTLYSSLKQLATPEVNVSTIEDPIEMVEESFNQTQVNPQIEFDFASGIRTLMRQDPDIIMVGEIRDLETAQMAVQAALTGHLVLSTLHTNDAPSAISRLLDLGVPSFLIKNTVLGVMAQRLVRTLCPHCKGEGEISPSDWHALVAPWKAPLPKKVLQAEGCLECRNTGYLGRQGLYEILPVTQAVAKHIKDDADITQMRHAAMREGMRTLRLSGAQKIAAGLTTMEEVLRVAPPIEQ</sequence>
<evidence type="ECO:0000313" key="6">
    <source>
        <dbReference type="Proteomes" id="UP001409585"/>
    </source>
</evidence>
<dbReference type="InterPro" id="IPR007831">
    <property type="entry name" value="T2SS_GspE_N"/>
</dbReference>
<dbReference type="Pfam" id="PF05157">
    <property type="entry name" value="MshEN"/>
    <property type="match status" value="1"/>
</dbReference>
<dbReference type="GO" id="GO:0016887">
    <property type="term" value="F:ATP hydrolysis activity"/>
    <property type="evidence" value="ECO:0007669"/>
    <property type="project" value="TreeGrafter"/>
</dbReference>
<dbReference type="SUPFAM" id="SSF160246">
    <property type="entry name" value="EspE N-terminal domain-like"/>
    <property type="match status" value="1"/>
</dbReference>
<dbReference type="Proteomes" id="UP001409585">
    <property type="component" value="Unassembled WGS sequence"/>
</dbReference>
<accession>A0AAV3U291</accession>
<dbReference type="RefSeq" id="WP_345420901.1">
    <property type="nucleotide sequence ID" value="NZ_AP031496.1"/>
</dbReference>
<comment type="similarity">
    <text evidence="1">Belongs to the GSP E family.</text>
</comment>
<dbReference type="Gene3D" id="3.40.50.300">
    <property type="entry name" value="P-loop containing nucleotide triphosphate hydrolases"/>
    <property type="match status" value="1"/>
</dbReference>
<evidence type="ECO:0000256" key="1">
    <source>
        <dbReference type="ARBA" id="ARBA00006611"/>
    </source>
</evidence>
<evidence type="ECO:0000313" key="5">
    <source>
        <dbReference type="EMBL" id="GAA4941274.1"/>
    </source>
</evidence>
<gene>
    <name evidence="5" type="ORF">GCM10025791_19610</name>
</gene>
<evidence type="ECO:0000259" key="4">
    <source>
        <dbReference type="PROSITE" id="PS00662"/>
    </source>
</evidence>
<dbReference type="InterPro" id="IPR001482">
    <property type="entry name" value="T2SS/T4SS_dom"/>
</dbReference>
<protein>
    <submittedName>
        <fullName evidence="5">GspE/PulE family protein</fullName>
    </submittedName>
</protein>
<dbReference type="GO" id="GO:0005524">
    <property type="term" value="F:ATP binding"/>
    <property type="evidence" value="ECO:0007669"/>
    <property type="project" value="UniProtKB-KW"/>
</dbReference>
<evidence type="ECO:0000256" key="2">
    <source>
        <dbReference type="ARBA" id="ARBA00022741"/>
    </source>
</evidence>
<evidence type="ECO:0000256" key="3">
    <source>
        <dbReference type="ARBA" id="ARBA00022840"/>
    </source>
</evidence>
<keyword evidence="2" id="KW-0547">Nucleotide-binding</keyword>
<feature type="domain" description="Bacterial type II secretion system protein E" evidence="4">
    <location>
        <begin position="399"/>
        <end position="413"/>
    </location>
</feature>
<dbReference type="AlphaFoldDB" id="A0AAV3U291"/>
<organism evidence="5 6">
    <name type="scientific">Halioxenophilus aromaticivorans</name>
    <dbReference type="NCBI Taxonomy" id="1306992"/>
    <lineage>
        <taxon>Bacteria</taxon>
        <taxon>Pseudomonadati</taxon>
        <taxon>Pseudomonadota</taxon>
        <taxon>Gammaproteobacteria</taxon>
        <taxon>Alteromonadales</taxon>
        <taxon>Alteromonadaceae</taxon>
        <taxon>Halioxenophilus</taxon>
    </lineage>
</organism>
<dbReference type="CDD" id="cd01129">
    <property type="entry name" value="PulE-GspE-like"/>
    <property type="match status" value="1"/>
</dbReference>
<proteinExistence type="inferred from homology"/>
<dbReference type="PANTHER" id="PTHR30258">
    <property type="entry name" value="TYPE II SECRETION SYSTEM PROTEIN GSPE-RELATED"/>
    <property type="match status" value="1"/>
</dbReference>
<dbReference type="InterPro" id="IPR027417">
    <property type="entry name" value="P-loop_NTPase"/>
</dbReference>
<keyword evidence="6" id="KW-1185">Reference proteome</keyword>
<dbReference type="GO" id="GO:0005886">
    <property type="term" value="C:plasma membrane"/>
    <property type="evidence" value="ECO:0007669"/>
    <property type="project" value="TreeGrafter"/>
</dbReference>
<name>A0AAV3U291_9ALTE</name>